<dbReference type="GO" id="GO:0008061">
    <property type="term" value="F:chitin binding"/>
    <property type="evidence" value="ECO:0007669"/>
    <property type="project" value="UniProtKB-KW"/>
</dbReference>
<dbReference type="Proteomes" id="UP001374579">
    <property type="component" value="Unassembled WGS sequence"/>
</dbReference>
<protein>
    <recommendedName>
        <fullName evidence="6">Chitin-binding type-2 domain-containing protein</fullName>
    </recommendedName>
</protein>
<keyword evidence="2" id="KW-0732">Signal</keyword>
<dbReference type="Gene3D" id="2.170.140.10">
    <property type="entry name" value="Chitin binding domain"/>
    <property type="match status" value="1"/>
</dbReference>
<keyword evidence="8" id="KW-1185">Reference proteome</keyword>
<organism evidence="7 8">
    <name type="scientific">Littorina saxatilis</name>
    <dbReference type="NCBI Taxonomy" id="31220"/>
    <lineage>
        <taxon>Eukaryota</taxon>
        <taxon>Metazoa</taxon>
        <taxon>Spiralia</taxon>
        <taxon>Lophotrochozoa</taxon>
        <taxon>Mollusca</taxon>
        <taxon>Gastropoda</taxon>
        <taxon>Caenogastropoda</taxon>
        <taxon>Littorinimorpha</taxon>
        <taxon>Littorinoidea</taxon>
        <taxon>Littorinidae</taxon>
        <taxon>Littorina</taxon>
    </lineage>
</organism>
<evidence type="ECO:0000256" key="1">
    <source>
        <dbReference type="ARBA" id="ARBA00022669"/>
    </source>
</evidence>
<feature type="domain" description="Chitin-binding type-2" evidence="6">
    <location>
        <begin position="18"/>
        <end position="73"/>
    </location>
</feature>
<proteinExistence type="predicted"/>
<dbReference type="PROSITE" id="PS50940">
    <property type="entry name" value="CHIT_BIND_II"/>
    <property type="match status" value="1"/>
</dbReference>
<gene>
    <name evidence="7" type="ORF">V1264_000523</name>
</gene>
<dbReference type="InterPro" id="IPR051940">
    <property type="entry name" value="Chitin_bind-dev_reg"/>
</dbReference>
<keyword evidence="4" id="KW-1015">Disulfide bond</keyword>
<dbReference type="SUPFAM" id="SSF57625">
    <property type="entry name" value="Invertebrate chitin-binding proteins"/>
    <property type="match status" value="1"/>
</dbReference>
<evidence type="ECO:0000313" key="8">
    <source>
        <dbReference type="Proteomes" id="UP001374579"/>
    </source>
</evidence>
<dbReference type="SMART" id="SM00494">
    <property type="entry name" value="ChtBD2"/>
    <property type="match status" value="1"/>
</dbReference>
<keyword evidence="1" id="KW-0147">Chitin-binding</keyword>
<evidence type="ECO:0000256" key="3">
    <source>
        <dbReference type="ARBA" id="ARBA00022737"/>
    </source>
</evidence>
<sequence length="195" mass="21519">MVVVVATTSPATATSAPDSRCGVDNGLVADESSCRGFMICLKGRVRKLDCSRDLLFNRNRSTCDFPSNVDCDTRPKDSDGSSCYTAMVNVTVTIRNEVKDPEFQGKIRVHAPRQPLRYILLIAAGQDTKFRFETQHFDGYGDYVSTINGMSNDVSDVLAVWQPYDKHGDVISESLDNFVPENDEVVTFVYTAALG</sequence>
<accession>A0AAN9GMV7</accession>
<evidence type="ECO:0000313" key="7">
    <source>
        <dbReference type="EMBL" id="KAK7114468.1"/>
    </source>
</evidence>
<keyword evidence="3" id="KW-0677">Repeat</keyword>
<evidence type="ECO:0000256" key="5">
    <source>
        <dbReference type="ARBA" id="ARBA00023180"/>
    </source>
</evidence>
<dbReference type="PANTHER" id="PTHR23301">
    <property type="entry name" value="CHITIN BINDING PERITROPHIN-A"/>
    <property type="match status" value="1"/>
</dbReference>
<name>A0AAN9GMV7_9CAEN</name>
<keyword evidence="5" id="KW-0325">Glycoprotein</keyword>
<comment type="caution">
    <text evidence="7">The sequence shown here is derived from an EMBL/GenBank/DDBJ whole genome shotgun (WGS) entry which is preliminary data.</text>
</comment>
<dbReference type="Pfam" id="PF01607">
    <property type="entry name" value="CBM_14"/>
    <property type="match status" value="1"/>
</dbReference>
<reference evidence="7 8" key="1">
    <citation type="submission" date="2024-02" db="EMBL/GenBank/DDBJ databases">
        <title>Chromosome-scale genome assembly of the rough periwinkle Littorina saxatilis.</title>
        <authorList>
            <person name="De Jode A."/>
            <person name="Faria R."/>
            <person name="Formenti G."/>
            <person name="Sims Y."/>
            <person name="Smith T.P."/>
            <person name="Tracey A."/>
            <person name="Wood J.M.D."/>
            <person name="Zagrodzka Z.B."/>
            <person name="Johannesson K."/>
            <person name="Butlin R.K."/>
            <person name="Leder E.H."/>
        </authorList>
    </citation>
    <scope>NUCLEOTIDE SEQUENCE [LARGE SCALE GENOMIC DNA]</scope>
    <source>
        <strain evidence="7">Snail1</strain>
        <tissue evidence="7">Muscle</tissue>
    </source>
</reference>
<dbReference type="AlphaFoldDB" id="A0AAN9GMV7"/>
<dbReference type="Gene3D" id="2.170.130.30">
    <property type="match status" value="1"/>
</dbReference>
<dbReference type="GO" id="GO:0005576">
    <property type="term" value="C:extracellular region"/>
    <property type="evidence" value="ECO:0007669"/>
    <property type="project" value="InterPro"/>
</dbReference>
<evidence type="ECO:0000256" key="2">
    <source>
        <dbReference type="ARBA" id="ARBA00022729"/>
    </source>
</evidence>
<dbReference type="InterPro" id="IPR036508">
    <property type="entry name" value="Chitin-bd_dom_sf"/>
</dbReference>
<evidence type="ECO:0000256" key="4">
    <source>
        <dbReference type="ARBA" id="ARBA00023157"/>
    </source>
</evidence>
<dbReference type="EMBL" id="JBAMIC010000001">
    <property type="protein sequence ID" value="KAK7114468.1"/>
    <property type="molecule type" value="Genomic_DNA"/>
</dbReference>
<dbReference type="PANTHER" id="PTHR23301:SF0">
    <property type="entry name" value="CHITIN-BINDING TYPE-2 DOMAIN-CONTAINING PROTEIN-RELATED"/>
    <property type="match status" value="1"/>
</dbReference>
<dbReference type="InterPro" id="IPR002557">
    <property type="entry name" value="Chitin-bd_dom"/>
</dbReference>
<evidence type="ECO:0000259" key="6">
    <source>
        <dbReference type="PROSITE" id="PS50940"/>
    </source>
</evidence>